<dbReference type="Proteomes" id="UP000192578">
    <property type="component" value="Unassembled WGS sequence"/>
</dbReference>
<keyword evidence="1" id="KW-0175">Coiled coil</keyword>
<dbReference type="EMBL" id="MTYJ01000416">
    <property type="protein sequence ID" value="OWA54516.1"/>
    <property type="molecule type" value="Genomic_DNA"/>
</dbReference>
<feature type="coiled-coil region" evidence="1">
    <location>
        <begin position="68"/>
        <end position="102"/>
    </location>
</feature>
<evidence type="ECO:0000256" key="1">
    <source>
        <dbReference type="SAM" id="Coils"/>
    </source>
</evidence>
<keyword evidence="3" id="KW-1185">Reference proteome</keyword>
<organism evidence="2 3">
    <name type="scientific">Hypsibius exemplaris</name>
    <name type="common">Freshwater tardigrade</name>
    <dbReference type="NCBI Taxonomy" id="2072580"/>
    <lineage>
        <taxon>Eukaryota</taxon>
        <taxon>Metazoa</taxon>
        <taxon>Ecdysozoa</taxon>
        <taxon>Tardigrada</taxon>
        <taxon>Eutardigrada</taxon>
        <taxon>Parachela</taxon>
        <taxon>Hypsibioidea</taxon>
        <taxon>Hypsibiidae</taxon>
        <taxon>Hypsibius</taxon>
    </lineage>
</organism>
<sequence>MAVQDQAPQPIANPGAAAPVIPPGADEFQELAAAVKAKVIARRAEYRELKENQPLRAKLRDWCLMRRVELLQNEIARRMKRVEFLQNEITRLRNKHMKANADHQICIQHLRLEKEADARQAQNRPRN</sequence>
<evidence type="ECO:0000313" key="2">
    <source>
        <dbReference type="EMBL" id="OWA54516.1"/>
    </source>
</evidence>
<comment type="caution">
    <text evidence="2">The sequence shown here is derived from an EMBL/GenBank/DDBJ whole genome shotgun (WGS) entry which is preliminary data.</text>
</comment>
<reference evidence="3" key="1">
    <citation type="submission" date="2017-01" db="EMBL/GenBank/DDBJ databases">
        <title>Comparative genomics of anhydrobiosis in the tardigrade Hypsibius dujardini.</title>
        <authorList>
            <person name="Yoshida Y."/>
            <person name="Koutsovoulos G."/>
            <person name="Laetsch D."/>
            <person name="Stevens L."/>
            <person name="Kumar S."/>
            <person name="Horikawa D."/>
            <person name="Ishino K."/>
            <person name="Komine S."/>
            <person name="Tomita M."/>
            <person name="Blaxter M."/>
            <person name="Arakawa K."/>
        </authorList>
    </citation>
    <scope>NUCLEOTIDE SEQUENCE [LARGE SCALE GENOMIC DNA]</scope>
    <source>
        <strain evidence="3">Z151</strain>
    </source>
</reference>
<proteinExistence type="predicted"/>
<evidence type="ECO:0000313" key="3">
    <source>
        <dbReference type="Proteomes" id="UP000192578"/>
    </source>
</evidence>
<name>A0A9X6RPA6_HYPEX</name>
<dbReference type="AlphaFoldDB" id="A0A9X6RPA6"/>
<gene>
    <name evidence="2" type="ORF">BV898_18916</name>
</gene>
<accession>A0A9X6RPA6</accession>
<protein>
    <submittedName>
        <fullName evidence="2">Uncharacterized protein</fullName>
    </submittedName>
</protein>